<dbReference type="InterPro" id="IPR023214">
    <property type="entry name" value="HAD_sf"/>
</dbReference>
<dbReference type="Pfam" id="PF03031">
    <property type="entry name" value="NIF"/>
    <property type="match status" value="1"/>
</dbReference>
<comment type="caution">
    <text evidence="6">The sequence shown here is derived from an EMBL/GenBank/DDBJ whole genome shotgun (WGS) entry which is preliminary data.</text>
</comment>
<dbReference type="PANTHER" id="PTHR12210">
    <property type="entry name" value="DULLARD PROTEIN PHOSPHATASE"/>
    <property type="match status" value="1"/>
</dbReference>
<comment type="function">
    <text evidence="3">Probable phosphatase.</text>
</comment>
<evidence type="ECO:0000256" key="4">
    <source>
        <dbReference type="ARBA" id="ARBA00038355"/>
    </source>
</evidence>
<dbReference type="GO" id="GO:0004721">
    <property type="term" value="F:phosphoprotein phosphatase activity"/>
    <property type="evidence" value="ECO:0007669"/>
    <property type="project" value="UniProtKB-KW"/>
</dbReference>
<evidence type="ECO:0000256" key="2">
    <source>
        <dbReference type="ARBA" id="ARBA00022912"/>
    </source>
</evidence>
<reference evidence="6 7" key="1">
    <citation type="journal article" date="2017" name="Genome Biol.">
        <title>New reference genome sequences of hot pepper reveal the massive evolution of plant disease-resistance genes by retroduplication.</title>
        <authorList>
            <person name="Kim S."/>
            <person name="Park J."/>
            <person name="Yeom S.I."/>
            <person name="Kim Y.M."/>
            <person name="Seo E."/>
            <person name="Kim K.T."/>
            <person name="Kim M.S."/>
            <person name="Lee J.M."/>
            <person name="Cheong K."/>
            <person name="Shin H.S."/>
            <person name="Kim S.B."/>
            <person name="Han K."/>
            <person name="Lee J."/>
            <person name="Park M."/>
            <person name="Lee H.A."/>
            <person name="Lee H.Y."/>
            <person name="Lee Y."/>
            <person name="Oh S."/>
            <person name="Lee J.H."/>
            <person name="Choi E."/>
            <person name="Choi E."/>
            <person name="Lee S.E."/>
            <person name="Jeon J."/>
            <person name="Kim H."/>
            <person name="Choi G."/>
            <person name="Song H."/>
            <person name="Lee J."/>
            <person name="Lee S.C."/>
            <person name="Kwon J.K."/>
            <person name="Lee H.Y."/>
            <person name="Koo N."/>
            <person name="Hong Y."/>
            <person name="Kim R.W."/>
            <person name="Kang W.H."/>
            <person name="Huh J.H."/>
            <person name="Kang B.C."/>
            <person name="Yang T.J."/>
            <person name="Lee Y.H."/>
            <person name="Bennetzen J.L."/>
            <person name="Choi D."/>
        </authorList>
    </citation>
    <scope>NUCLEOTIDE SEQUENCE [LARGE SCALE GENOMIC DNA]</scope>
    <source>
        <strain evidence="7">cv. PBC81</strain>
    </source>
</reference>
<gene>
    <name evidence="6" type="ORF">CQW23_12401</name>
</gene>
<dbReference type="OrthoDB" id="277011at2759"/>
<dbReference type="EMBL" id="MLFT02000005">
    <property type="protein sequence ID" value="PHT48193.1"/>
    <property type="molecule type" value="Genomic_DNA"/>
</dbReference>
<dbReference type="InterPro" id="IPR011948">
    <property type="entry name" value="Dullard_phosphatase"/>
</dbReference>
<dbReference type="NCBIfam" id="TIGR02251">
    <property type="entry name" value="HIF-SF_euk"/>
    <property type="match status" value="1"/>
</dbReference>
<dbReference type="SUPFAM" id="SSF56784">
    <property type="entry name" value="HAD-like"/>
    <property type="match status" value="1"/>
</dbReference>
<protein>
    <submittedName>
        <fullName evidence="6">CTD small phosphatase-like protein 2</fullName>
    </submittedName>
</protein>
<dbReference type="AlphaFoldDB" id="A0A2G2WSH6"/>
<dbReference type="FunFam" id="3.40.50.1000:FF:000015">
    <property type="entry name" value="CTD small phosphatase-like protein 2"/>
    <property type="match status" value="1"/>
</dbReference>
<dbReference type="InterPro" id="IPR050365">
    <property type="entry name" value="TIM50"/>
</dbReference>
<reference evidence="7" key="2">
    <citation type="journal article" date="2017" name="J. Anim. Genet.">
        <title>Multiple reference genome sequences of hot pepper reveal the massive evolution of plant disease resistance genes by retroduplication.</title>
        <authorList>
            <person name="Kim S."/>
            <person name="Park J."/>
            <person name="Yeom S.-I."/>
            <person name="Kim Y.-M."/>
            <person name="Seo E."/>
            <person name="Kim K.-T."/>
            <person name="Kim M.-S."/>
            <person name="Lee J.M."/>
            <person name="Cheong K."/>
            <person name="Shin H.-S."/>
            <person name="Kim S.-B."/>
            <person name="Han K."/>
            <person name="Lee J."/>
            <person name="Park M."/>
            <person name="Lee H.-A."/>
            <person name="Lee H.-Y."/>
            <person name="Lee Y."/>
            <person name="Oh S."/>
            <person name="Lee J.H."/>
            <person name="Choi E."/>
            <person name="Choi E."/>
            <person name="Lee S.E."/>
            <person name="Jeon J."/>
            <person name="Kim H."/>
            <person name="Choi G."/>
            <person name="Song H."/>
            <person name="Lee J."/>
            <person name="Lee S.-C."/>
            <person name="Kwon J.-K."/>
            <person name="Lee H.-Y."/>
            <person name="Koo N."/>
            <person name="Hong Y."/>
            <person name="Kim R.W."/>
            <person name="Kang W.-H."/>
            <person name="Huh J.H."/>
            <person name="Kang B.-C."/>
            <person name="Yang T.-J."/>
            <person name="Lee Y.-H."/>
            <person name="Bennetzen J.L."/>
            <person name="Choi D."/>
        </authorList>
    </citation>
    <scope>NUCLEOTIDE SEQUENCE [LARGE SCALE GENOMIC DNA]</scope>
    <source>
        <strain evidence="7">cv. PBC81</strain>
    </source>
</reference>
<dbReference type="InterPro" id="IPR036412">
    <property type="entry name" value="HAD-like_sf"/>
</dbReference>
<dbReference type="PROSITE" id="PS50969">
    <property type="entry name" value="FCP1"/>
    <property type="match status" value="1"/>
</dbReference>
<feature type="domain" description="FCP1 homology" evidence="5">
    <location>
        <begin position="296"/>
        <end position="455"/>
    </location>
</feature>
<sequence length="493" mass="56651">MKVSEMRMLRWMCGLTRGDRVRNEIIREKVDVIPVEYKMREVRLTWFGHVMRRGMDATVRRCERLALDGFRRGRGRPKKYWGELDMQTKKKLNGRNPRELASPKISRQLRITSENGETEAKQVKELIASSVRKQKSGSNFSKKIENHVVGTDLGIRFGLVADDTSGSSDTHDVVHDCNTITINKDYEVESDSCRSDTIFSPTFHISRSHFVLDEATDLGDEHMSSEVSDMHLSVRDSKLECIDEFNQVQLPADVNMEEEESEEFDDFDPYFFIKNLPDLSSVVPTFRPLLLPKQTRSCPSATLVLDLDETLVHSTLEPCDDADFTFSVNFNLKDHTVYVRCRPHLRDFMDRVSSLFEIIIFTASQSIYAEQLLNVLDPKRKVFRHRVYRESCVFVDGNYLKDLSVLGRDLAHVIIIDNSPQAFGFQVDNGIPIESWFDDRYDKELLSLLPFLESLVGVEDVRPIIASKFNLRERIAAAAACPFNSIRGDAFER</sequence>
<evidence type="ECO:0000256" key="3">
    <source>
        <dbReference type="ARBA" id="ARBA00037324"/>
    </source>
</evidence>
<evidence type="ECO:0000313" key="7">
    <source>
        <dbReference type="Proteomes" id="UP000224567"/>
    </source>
</evidence>
<dbReference type="CDD" id="cd07521">
    <property type="entry name" value="HAD_FCP1-like"/>
    <property type="match status" value="1"/>
</dbReference>
<keyword evidence="2" id="KW-0904">Protein phosphatase</keyword>
<dbReference type="SMART" id="SM00577">
    <property type="entry name" value="CPDc"/>
    <property type="match status" value="1"/>
</dbReference>
<name>A0A2G2WSH6_CAPBA</name>
<comment type="similarity">
    <text evidence="4">Belongs to the CTDSPL2 family.</text>
</comment>
<evidence type="ECO:0000313" key="6">
    <source>
        <dbReference type="EMBL" id="PHT48193.1"/>
    </source>
</evidence>
<keyword evidence="7" id="KW-1185">Reference proteome</keyword>
<accession>A0A2G2WSH6</accession>
<evidence type="ECO:0000256" key="1">
    <source>
        <dbReference type="ARBA" id="ARBA00022801"/>
    </source>
</evidence>
<dbReference type="Gene3D" id="3.40.50.1000">
    <property type="entry name" value="HAD superfamily/HAD-like"/>
    <property type="match status" value="1"/>
</dbReference>
<keyword evidence="1" id="KW-0378">Hydrolase</keyword>
<evidence type="ECO:0000259" key="5">
    <source>
        <dbReference type="PROSITE" id="PS50969"/>
    </source>
</evidence>
<dbReference type="Proteomes" id="UP000224567">
    <property type="component" value="Unassembled WGS sequence"/>
</dbReference>
<dbReference type="GO" id="GO:0005634">
    <property type="term" value="C:nucleus"/>
    <property type="evidence" value="ECO:0007669"/>
    <property type="project" value="UniProtKB-ARBA"/>
</dbReference>
<dbReference type="STRING" id="33114.A0A2G2WSH6"/>
<proteinExistence type="inferred from homology"/>
<dbReference type="InterPro" id="IPR004274">
    <property type="entry name" value="FCP1_dom"/>
</dbReference>
<organism evidence="6 7">
    <name type="scientific">Capsicum baccatum</name>
    <name type="common">Peruvian pepper</name>
    <dbReference type="NCBI Taxonomy" id="33114"/>
    <lineage>
        <taxon>Eukaryota</taxon>
        <taxon>Viridiplantae</taxon>
        <taxon>Streptophyta</taxon>
        <taxon>Embryophyta</taxon>
        <taxon>Tracheophyta</taxon>
        <taxon>Spermatophyta</taxon>
        <taxon>Magnoliopsida</taxon>
        <taxon>eudicotyledons</taxon>
        <taxon>Gunneridae</taxon>
        <taxon>Pentapetalae</taxon>
        <taxon>asterids</taxon>
        <taxon>lamiids</taxon>
        <taxon>Solanales</taxon>
        <taxon>Solanaceae</taxon>
        <taxon>Solanoideae</taxon>
        <taxon>Capsiceae</taxon>
        <taxon>Capsicum</taxon>
    </lineage>
</organism>